<dbReference type="Proteomes" id="UP000198282">
    <property type="component" value="Unassembled WGS sequence"/>
</dbReference>
<accession>A0A239L4A2</accession>
<sequence length="353" mass="37167">MANGSSVEILLDMADLLRPNAIRVAAALKLADHIAESSITAELLAERTGAHPIMLGKLLRYLVELGVFGVDDAGVYTVLDLGQPLRRDVPQSVGQFLSAEGLFGRVELGLVGLLHTVRTGDPCYSAVFGREYWDEINNDPAFVQALEAEGPTQIGWDAELIIKGYDWSGVRRVMDVGGNNGTLLIELLTHHPHLHGTVLDLPNVARIAEQRIAQAGLAERGGSLSGSFFDPLPPGHDVYLLSGILADWNDERAVAILRACGAAAGPEGKVLLAEISMEIPPSAPGAARTDLVVAAAVATPVRTVDQLHELGRSAGLQVTWEGPSTPVRSLVEFSAAGPDTGTDLGAPEGAGHA</sequence>
<dbReference type="InterPro" id="IPR016461">
    <property type="entry name" value="COMT-like"/>
</dbReference>
<protein>
    <submittedName>
        <fullName evidence="6">O-methyltransferase</fullName>
    </submittedName>
</protein>
<evidence type="ECO:0000256" key="1">
    <source>
        <dbReference type="ARBA" id="ARBA00022603"/>
    </source>
</evidence>
<dbReference type="Pfam" id="PF00891">
    <property type="entry name" value="Methyltransf_2"/>
    <property type="match status" value="1"/>
</dbReference>
<dbReference type="Gene3D" id="3.40.50.150">
    <property type="entry name" value="Vaccinia Virus protein VP39"/>
    <property type="match status" value="1"/>
</dbReference>
<feature type="domain" description="O-methyltransferase dimerisation" evidence="5">
    <location>
        <begin position="17"/>
        <end position="78"/>
    </location>
</feature>
<proteinExistence type="predicted"/>
<dbReference type="SUPFAM" id="SSF53335">
    <property type="entry name" value="S-adenosyl-L-methionine-dependent methyltransferases"/>
    <property type="match status" value="1"/>
</dbReference>
<evidence type="ECO:0000256" key="3">
    <source>
        <dbReference type="ARBA" id="ARBA00022691"/>
    </source>
</evidence>
<keyword evidence="7" id="KW-1185">Reference proteome</keyword>
<dbReference type="GO" id="GO:0032259">
    <property type="term" value="P:methylation"/>
    <property type="evidence" value="ECO:0007669"/>
    <property type="project" value="UniProtKB-KW"/>
</dbReference>
<dbReference type="InterPro" id="IPR036388">
    <property type="entry name" value="WH-like_DNA-bd_sf"/>
</dbReference>
<keyword evidence="2 6" id="KW-0808">Transferase</keyword>
<dbReference type="GO" id="GO:0008171">
    <property type="term" value="F:O-methyltransferase activity"/>
    <property type="evidence" value="ECO:0007669"/>
    <property type="project" value="InterPro"/>
</dbReference>
<dbReference type="InterPro" id="IPR001077">
    <property type="entry name" value="COMT_C"/>
</dbReference>
<dbReference type="AlphaFoldDB" id="A0A239L4A2"/>
<feature type="domain" description="O-methyltransferase C-terminal" evidence="4">
    <location>
        <begin position="115"/>
        <end position="316"/>
    </location>
</feature>
<dbReference type="PANTHER" id="PTHR43712:SF2">
    <property type="entry name" value="O-METHYLTRANSFERASE CICE"/>
    <property type="match status" value="1"/>
</dbReference>
<evidence type="ECO:0000256" key="2">
    <source>
        <dbReference type="ARBA" id="ARBA00022679"/>
    </source>
</evidence>
<dbReference type="PIRSF" id="PIRSF005739">
    <property type="entry name" value="O-mtase"/>
    <property type="match status" value="1"/>
</dbReference>
<dbReference type="Gene3D" id="1.10.287.1350">
    <property type="match status" value="1"/>
</dbReference>
<evidence type="ECO:0000259" key="4">
    <source>
        <dbReference type="Pfam" id="PF00891"/>
    </source>
</evidence>
<dbReference type="SUPFAM" id="SSF46785">
    <property type="entry name" value="Winged helix' DNA-binding domain"/>
    <property type="match status" value="1"/>
</dbReference>
<evidence type="ECO:0000313" key="7">
    <source>
        <dbReference type="Proteomes" id="UP000198282"/>
    </source>
</evidence>
<evidence type="ECO:0000259" key="5">
    <source>
        <dbReference type="Pfam" id="PF08100"/>
    </source>
</evidence>
<dbReference type="OrthoDB" id="4145676at2"/>
<dbReference type="PROSITE" id="PS51683">
    <property type="entry name" value="SAM_OMT_II"/>
    <property type="match status" value="1"/>
</dbReference>
<dbReference type="InterPro" id="IPR036390">
    <property type="entry name" value="WH_DNA-bd_sf"/>
</dbReference>
<dbReference type="GO" id="GO:0046983">
    <property type="term" value="F:protein dimerization activity"/>
    <property type="evidence" value="ECO:0007669"/>
    <property type="project" value="InterPro"/>
</dbReference>
<reference evidence="6 7" key="1">
    <citation type="submission" date="2017-06" db="EMBL/GenBank/DDBJ databases">
        <authorList>
            <person name="Kim H.J."/>
            <person name="Triplett B.A."/>
        </authorList>
    </citation>
    <scope>NUCLEOTIDE SEQUENCE [LARGE SCALE GENOMIC DNA]</scope>
    <source>
        <strain evidence="6 7">CGMCC 4.2132</strain>
    </source>
</reference>
<evidence type="ECO:0000313" key="6">
    <source>
        <dbReference type="EMBL" id="SNT25155.1"/>
    </source>
</evidence>
<dbReference type="Pfam" id="PF08100">
    <property type="entry name" value="Dimerisation"/>
    <property type="match status" value="1"/>
</dbReference>
<dbReference type="EMBL" id="FZOD01000030">
    <property type="protein sequence ID" value="SNT25155.1"/>
    <property type="molecule type" value="Genomic_DNA"/>
</dbReference>
<dbReference type="RefSeq" id="WP_089210131.1">
    <property type="nucleotide sequence ID" value="NZ_FZOD01000030.1"/>
</dbReference>
<dbReference type="InterPro" id="IPR012967">
    <property type="entry name" value="COMT_dimerisation"/>
</dbReference>
<keyword evidence="1 6" id="KW-0489">Methyltransferase</keyword>
<keyword evidence="3" id="KW-0949">S-adenosyl-L-methionine</keyword>
<gene>
    <name evidence="6" type="ORF">SAMN05216276_103084</name>
</gene>
<dbReference type="InterPro" id="IPR029063">
    <property type="entry name" value="SAM-dependent_MTases_sf"/>
</dbReference>
<name>A0A239L4A2_9ACTN</name>
<dbReference type="Gene3D" id="1.10.10.10">
    <property type="entry name" value="Winged helix-like DNA-binding domain superfamily/Winged helix DNA-binding domain"/>
    <property type="match status" value="1"/>
</dbReference>
<dbReference type="PANTHER" id="PTHR43712">
    <property type="entry name" value="PUTATIVE (AFU_ORTHOLOGUE AFUA_4G14580)-RELATED"/>
    <property type="match status" value="1"/>
</dbReference>
<organism evidence="6 7">
    <name type="scientific">Streptosporangium subroseum</name>
    <dbReference type="NCBI Taxonomy" id="106412"/>
    <lineage>
        <taxon>Bacteria</taxon>
        <taxon>Bacillati</taxon>
        <taxon>Actinomycetota</taxon>
        <taxon>Actinomycetes</taxon>
        <taxon>Streptosporangiales</taxon>
        <taxon>Streptosporangiaceae</taxon>
        <taxon>Streptosporangium</taxon>
    </lineage>
</organism>